<proteinExistence type="predicted"/>
<sequence>MTTDDAAEVERVQLAETAAVAARAVAGVVRLQPGLVGLLKQLAAQAWERATGRPVPDIAGIDVDLHADGSVQVGARIVTAATHRAAEVGAAVHAAISTAVESVTGTAPQVRVRIVEIDLEPQR</sequence>
<accession>A0ABS4UNB5</accession>
<keyword evidence="2" id="KW-1185">Reference proteome</keyword>
<organism evidence="1 2">
    <name type="scientific">Kribbella aluminosa</name>
    <dbReference type="NCBI Taxonomy" id="416017"/>
    <lineage>
        <taxon>Bacteria</taxon>
        <taxon>Bacillati</taxon>
        <taxon>Actinomycetota</taxon>
        <taxon>Actinomycetes</taxon>
        <taxon>Propionibacteriales</taxon>
        <taxon>Kribbellaceae</taxon>
        <taxon>Kribbella</taxon>
    </lineage>
</organism>
<comment type="caution">
    <text evidence="1">The sequence shown here is derived from an EMBL/GenBank/DDBJ whole genome shotgun (WGS) entry which is preliminary data.</text>
</comment>
<protein>
    <submittedName>
        <fullName evidence="1">Alkaline shock family protein YloU</fullName>
    </submittedName>
</protein>
<evidence type="ECO:0000313" key="2">
    <source>
        <dbReference type="Proteomes" id="UP000755585"/>
    </source>
</evidence>
<dbReference type="RefSeq" id="WP_209695778.1">
    <property type="nucleotide sequence ID" value="NZ_BAAAVU010000006.1"/>
</dbReference>
<name>A0ABS4UNB5_9ACTN</name>
<gene>
    <name evidence="1" type="ORF">JOF29_004211</name>
</gene>
<reference evidence="1 2" key="1">
    <citation type="submission" date="2021-03" db="EMBL/GenBank/DDBJ databases">
        <title>Sequencing the genomes of 1000 actinobacteria strains.</title>
        <authorList>
            <person name="Klenk H.-P."/>
        </authorList>
    </citation>
    <scope>NUCLEOTIDE SEQUENCE [LARGE SCALE GENOMIC DNA]</scope>
    <source>
        <strain evidence="1 2">DSM 18824</strain>
    </source>
</reference>
<dbReference type="Proteomes" id="UP000755585">
    <property type="component" value="Unassembled WGS sequence"/>
</dbReference>
<evidence type="ECO:0000313" key="1">
    <source>
        <dbReference type="EMBL" id="MBP2353128.1"/>
    </source>
</evidence>
<dbReference type="EMBL" id="JAGINT010000001">
    <property type="protein sequence ID" value="MBP2353128.1"/>
    <property type="molecule type" value="Genomic_DNA"/>
</dbReference>